<dbReference type="RefSeq" id="XP_027258067.2">
    <property type="nucleotide sequence ID" value="XM_027402266.2"/>
</dbReference>
<dbReference type="Pfam" id="PF03645">
    <property type="entry name" value="Tctex-1"/>
    <property type="match status" value="1"/>
</dbReference>
<dbReference type="OrthoDB" id="10248487at2759"/>
<dbReference type="AlphaFoldDB" id="A0A9J7FFZ7"/>
<feature type="compositionally biased region" description="Basic and acidic residues" evidence="2">
    <location>
        <begin position="1"/>
        <end position="27"/>
    </location>
</feature>
<feature type="region of interest" description="Disordered" evidence="2">
    <location>
        <begin position="1"/>
        <end position="45"/>
    </location>
</feature>
<reference evidence="3" key="2">
    <citation type="journal article" date="2020" name="Biotechnol. Bioeng.">
        <title>Chromosome-scale scaffolds for the Chinese hamster reference genome assembly to facilitate the study of the CHO epigenome.</title>
        <authorList>
            <person name="Hilliard W."/>
            <person name="MacDonald M."/>
            <person name="Lee K.H."/>
        </authorList>
    </citation>
    <scope>NUCLEOTIDE SEQUENCE [LARGE SCALE GENOMIC DNA]</scope>
    <source>
        <strain evidence="3">17A/GY</strain>
    </source>
</reference>
<dbReference type="KEGG" id="cge:100752438"/>
<dbReference type="PANTHER" id="PTHR21255:SF64">
    <property type="entry name" value="DYNEIN LIGHT CHAIN TCTEX-TYPE 5"/>
    <property type="match status" value="1"/>
</dbReference>
<dbReference type="FunFam" id="3.30.1140.40:FF:000003">
    <property type="entry name" value="tctex1 domain-containing protein 2"/>
    <property type="match status" value="1"/>
</dbReference>
<keyword evidence="3" id="KW-1185">Reference proteome</keyword>
<proteinExistence type="inferred from homology"/>
<dbReference type="RefSeq" id="XP_003504466.3">
    <property type="nucleotide sequence ID" value="XM_003504418.3"/>
</dbReference>
<dbReference type="InterPro" id="IPR005334">
    <property type="entry name" value="Tctex-1-like"/>
</dbReference>
<dbReference type="GO" id="GO:0045505">
    <property type="term" value="F:dynein intermediate chain binding"/>
    <property type="evidence" value="ECO:0007669"/>
    <property type="project" value="TreeGrafter"/>
</dbReference>
<reference evidence="4" key="3">
    <citation type="submission" date="2025-08" db="UniProtKB">
        <authorList>
            <consortium name="RefSeq"/>
        </authorList>
    </citation>
    <scope>IDENTIFICATION</scope>
    <source>
        <strain evidence="4">17A/GY</strain>
        <tissue evidence="4">Liver</tissue>
    </source>
</reference>
<sequence length="173" mass="19945">MAERNNSKQQARRLEQRAENSHFELKGQSKGNKVSVSTVSYSDQPRQQYETSPFTVHMKNTYQLGPTKYFPVATVNRILKDVLTAYLQEAKYDPEFCKQMTKTISEVIKAQVKELMIPRYKLIVIVYIGQRDCQSILIASRCLWDPKSDTVSSYTFTNSTLFAVANVYGVYFE</sequence>
<dbReference type="GO" id="GO:0005737">
    <property type="term" value="C:cytoplasm"/>
    <property type="evidence" value="ECO:0007669"/>
    <property type="project" value="TreeGrafter"/>
</dbReference>
<protein>
    <submittedName>
        <fullName evidence="4">Tctex1 domain-containing protein 1 isoform X2</fullName>
    </submittedName>
</protein>
<dbReference type="Proteomes" id="UP001108280">
    <property type="component" value="Chromosome 2"/>
</dbReference>
<feature type="compositionally biased region" description="Polar residues" evidence="2">
    <location>
        <begin position="29"/>
        <end position="45"/>
    </location>
</feature>
<dbReference type="GO" id="GO:0005868">
    <property type="term" value="C:cytoplasmic dynein complex"/>
    <property type="evidence" value="ECO:0007669"/>
    <property type="project" value="TreeGrafter"/>
</dbReference>
<evidence type="ECO:0000256" key="2">
    <source>
        <dbReference type="SAM" id="MobiDB-lite"/>
    </source>
</evidence>
<organism evidence="3 4">
    <name type="scientific">Cricetulus griseus</name>
    <name type="common">Chinese hamster</name>
    <name type="synonym">Cricetulus barabensis griseus</name>
    <dbReference type="NCBI Taxonomy" id="10029"/>
    <lineage>
        <taxon>Eukaryota</taxon>
        <taxon>Metazoa</taxon>
        <taxon>Chordata</taxon>
        <taxon>Craniata</taxon>
        <taxon>Vertebrata</taxon>
        <taxon>Euteleostomi</taxon>
        <taxon>Mammalia</taxon>
        <taxon>Eutheria</taxon>
        <taxon>Euarchontoglires</taxon>
        <taxon>Glires</taxon>
        <taxon>Rodentia</taxon>
        <taxon>Myomorpha</taxon>
        <taxon>Muroidea</taxon>
        <taxon>Cricetidae</taxon>
        <taxon>Cricetinae</taxon>
        <taxon>Cricetulus</taxon>
    </lineage>
</organism>
<dbReference type="CTD" id="200132"/>
<reference evidence="3" key="1">
    <citation type="journal article" date="2018" name="Biotechnol. Bioeng.">
        <title>A reference genome of the Chinese hamster based on a hybrid assembly strategy.</title>
        <authorList>
            <person name="Rupp O."/>
            <person name="MacDonald M.L."/>
            <person name="Li S."/>
            <person name="Dhiman H."/>
            <person name="Polson S."/>
            <person name="Griep S."/>
            <person name="Heffner K."/>
            <person name="Hernandez I."/>
            <person name="Brinkrolf K."/>
            <person name="Jadhav V."/>
            <person name="Samoudi M."/>
            <person name="Hao H."/>
            <person name="Kingham B."/>
            <person name="Goesmann A."/>
            <person name="Betenbaugh M.J."/>
            <person name="Lewis N.E."/>
            <person name="Borth N."/>
            <person name="Lee K.H."/>
        </authorList>
    </citation>
    <scope>NUCLEOTIDE SEQUENCE [LARGE SCALE GENOMIC DNA]</scope>
    <source>
        <strain evidence="3">17A/GY</strain>
    </source>
</reference>
<dbReference type="CDD" id="cd21458">
    <property type="entry name" value="DLC-like_TCTEX1D1"/>
    <property type="match status" value="1"/>
</dbReference>
<name>A0A9J7FFZ7_CRIGR</name>
<evidence type="ECO:0000313" key="3">
    <source>
        <dbReference type="Proteomes" id="UP001108280"/>
    </source>
</evidence>
<evidence type="ECO:0000313" key="4">
    <source>
        <dbReference type="RefSeq" id="XP_027258067.2"/>
    </source>
</evidence>
<dbReference type="GO" id="GO:0007018">
    <property type="term" value="P:microtubule-based movement"/>
    <property type="evidence" value="ECO:0007669"/>
    <property type="project" value="TreeGrafter"/>
</dbReference>
<evidence type="ECO:0000256" key="1">
    <source>
        <dbReference type="ARBA" id="ARBA00005361"/>
    </source>
</evidence>
<comment type="similarity">
    <text evidence="1">Belongs to the dynein light chain Tctex-type family.</text>
</comment>
<accession>A0A9J7FFZ7</accession>
<dbReference type="GeneID" id="100752438"/>
<dbReference type="Gene3D" id="3.30.1140.40">
    <property type="entry name" value="Tctex-1"/>
    <property type="match status" value="1"/>
</dbReference>
<dbReference type="InterPro" id="IPR038586">
    <property type="entry name" value="Tctex-1-like_sf"/>
</dbReference>
<gene>
    <name evidence="4" type="primary">Tctex1d1</name>
</gene>
<dbReference type="PANTHER" id="PTHR21255">
    <property type="entry name" value="T-COMPLEX-ASSOCIATED-TESTIS-EXPRESSED 1/ DYNEIN LIGHT CHAIN"/>
    <property type="match status" value="1"/>
</dbReference>